<dbReference type="SUPFAM" id="SSF54427">
    <property type="entry name" value="NTF2-like"/>
    <property type="match status" value="1"/>
</dbReference>
<comment type="caution">
    <text evidence="2">The sequence shown here is derived from an EMBL/GenBank/DDBJ whole genome shotgun (WGS) entry which is preliminary data.</text>
</comment>
<gene>
    <name evidence="2" type="ORF">FHK92_20750</name>
</gene>
<dbReference type="AlphaFoldDB" id="A0A7V8ZUK0"/>
<evidence type="ECO:0000259" key="1">
    <source>
        <dbReference type="Pfam" id="PF12680"/>
    </source>
</evidence>
<sequence>MSAFLKGFAHAFAELDASRLAELDRLYSDDVLFQDPLHRVEGLPALRDYFAQLYANVRDVHYDFHGYDETATGEGYLRWTLRFRHPRLNGGAPIELAGCSYLRWNDRVYLHRDFFDAGALLYEHLPLFGPLIRWLKRRLA</sequence>
<feature type="domain" description="SnoaL-like" evidence="1">
    <location>
        <begin position="11"/>
        <end position="106"/>
    </location>
</feature>
<dbReference type="EMBL" id="VDLV01000037">
    <property type="protein sequence ID" value="MBA1380203.1"/>
    <property type="molecule type" value="Genomic_DNA"/>
</dbReference>
<evidence type="ECO:0000313" key="3">
    <source>
        <dbReference type="Proteomes" id="UP000572407"/>
    </source>
</evidence>
<proteinExistence type="predicted"/>
<organism evidence="2 3">
    <name type="scientific">Pseudomonas brassicacearum subsp. neoaurantiaca</name>
    <dbReference type="NCBI Taxonomy" id="494916"/>
    <lineage>
        <taxon>Bacteria</taxon>
        <taxon>Pseudomonadati</taxon>
        <taxon>Pseudomonadota</taxon>
        <taxon>Gammaproteobacteria</taxon>
        <taxon>Pseudomonadales</taxon>
        <taxon>Pseudomonadaceae</taxon>
        <taxon>Pseudomonas</taxon>
    </lineage>
</organism>
<dbReference type="Proteomes" id="UP000572407">
    <property type="component" value="Unassembled WGS sequence"/>
</dbReference>
<protein>
    <submittedName>
        <fullName evidence="2">Nuclear transport factor 2 family protein</fullName>
    </submittedName>
</protein>
<dbReference type="Gene3D" id="3.10.450.50">
    <property type="match status" value="1"/>
</dbReference>
<dbReference type="InterPro" id="IPR037401">
    <property type="entry name" value="SnoaL-like"/>
</dbReference>
<reference evidence="2 3" key="1">
    <citation type="submission" date="2019-06" db="EMBL/GenBank/DDBJ databases">
        <title>Analysis of the biodiversity of Brassica napus bacterial endophytes for the selection of potential efficient biofertilizers for rapeseed crops.</title>
        <authorList>
            <person name="Jimenez-Gomez A."/>
            <person name="Saati-Santamaria Z."/>
            <person name="Menendez E."/>
            <person name="Rivas R."/>
            <person name="Mateos P.F."/>
            <person name="Velazquez E."/>
            <person name="Garcia-Fraile P."/>
        </authorList>
    </citation>
    <scope>NUCLEOTIDE SEQUENCE [LARGE SCALE GENOMIC DNA]</scope>
    <source>
        <strain evidence="2 3">CDVBN10</strain>
    </source>
</reference>
<dbReference type="Pfam" id="PF12680">
    <property type="entry name" value="SnoaL_2"/>
    <property type="match status" value="1"/>
</dbReference>
<dbReference type="RefSeq" id="WP_181289580.1">
    <property type="nucleotide sequence ID" value="NZ_VDLV01000037.1"/>
</dbReference>
<accession>A0A7V8ZUK0</accession>
<dbReference type="InterPro" id="IPR032710">
    <property type="entry name" value="NTF2-like_dom_sf"/>
</dbReference>
<name>A0A7V8ZUK0_9PSED</name>
<evidence type="ECO:0000313" key="2">
    <source>
        <dbReference type="EMBL" id="MBA1380203.1"/>
    </source>
</evidence>